<dbReference type="KEGG" id="opa:HPODL_03903"/>
<dbReference type="Gene3D" id="3.30.70.1620">
    <property type="match status" value="1"/>
</dbReference>
<keyword evidence="9 11" id="KW-0539">Nucleus</keyword>
<evidence type="ECO:0000256" key="10">
    <source>
        <dbReference type="ARBA" id="ARBA00023306"/>
    </source>
</evidence>
<feature type="coiled-coil region" evidence="12">
    <location>
        <begin position="315"/>
        <end position="573"/>
    </location>
</feature>
<feature type="region of interest" description="Disordered" evidence="13">
    <location>
        <begin position="1"/>
        <end position="20"/>
    </location>
</feature>
<keyword evidence="8" id="KW-0226">DNA condensation</keyword>
<evidence type="ECO:0000313" key="16">
    <source>
        <dbReference type="Proteomes" id="UP000008673"/>
    </source>
</evidence>
<dbReference type="InterPro" id="IPR010935">
    <property type="entry name" value="SMC_hinge"/>
</dbReference>
<dbReference type="SUPFAM" id="SSF52540">
    <property type="entry name" value="P-loop containing nucleoside triphosphate hydrolases"/>
    <property type="match status" value="1"/>
</dbReference>
<dbReference type="InterPro" id="IPR036277">
    <property type="entry name" value="SMC_hinge_sf"/>
</dbReference>
<dbReference type="InterPro" id="IPR003395">
    <property type="entry name" value="RecF/RecN/SMC_N"/>
</dbReference>
<dbReference type="GO" id="GO:0016887">
    <property type="term" value="F:ATP hydrolysis activity"/>
    <property type="evidence" value="ECO:0007669"/>
    <property type="project" value="EnsemblFungi"/>
</dbReference>
<dbReference type="GO" id="GO:0005634">
    <property type="term" value="C:nucleus"/>
    <property type="evidence" value="ECO:0007669"/>
    <property type="project" value="UniProtKB-SubCell"/>
</dbReference>
<keyword evidence="6" id="KW-0067">ATP-binding</keyword>
<feature type="domain" description="SMC hinge" evidence="14">
    <location>
        <begin position="597"/>
        <end position="710"/>
    </location>
</feature>
<dbReference type="GO" id="GO:0000796">
    <property type="term" value="C:condensin complex"/>
    <property type="evidence" value="ECO:0007669"/>
    <property type="project" value="EnsemblFungi"/>
</dbReference>
<evidence type="ECO:0000256" key="1">
    <source>
        <dbReference type="ARBA" id="ARBA00004123"/>
    </source>
</evidence>
<dbReference type="Pfam" id="PF02463">
    <property type="entry name" value="SMC_N"/>
    <property type="match status" value="1"/>
</dbReference>
<dbReference type="FunFam" id="3.40.50.300:FF:000481">
    <property type="entry name" value="Structural maintenance of chromosomes 4"/>
    <property type="match status" value="1"/>
</dbReference>
<dbReference type="OMA" id="CPALDNM"/>
<evidence type="ECO:0000256" key="2">
    <source>
        <dbReference type="ARBA" id="ARBA00006005"/>
    </source>
</evidence>
<dbReference type="InterPro" id="IPR024704">
    <property type="entry name" value="SMC"/>
</dbReference>
<dbReference type="STRING" id="871575.W1QEE1"/>
<dbReference type="GO" id="GO:0007076">
    <property type="term" value="P:mitotic chromosome condensation"/>
    <property type="evidence" value="ECO:0007669"/>
    <property type="project" value="EnsemblFungi"/>
</dbReference>
<evidence type="ECO:0000256" key="13">
    <source>
        <dbReference type="SAM" id="MobiDB-lite"/>
    </source>
</evidence>
<dbReference type="GO" id="GO:0070058">
    <property type="term" value="P:tRNA gene clustering"/>
    <property type="evidence" value="ECO:0007669"/>
    <property type="project" value="EnsemblFungi"/>
</dbReference>
<dbReference type="FunFam" id="3.40.50.300:FF:000585">
    <property type="entry name" value="Structural maintenance of chromosomes 4"/>
    <property type="match status" value="1"/>
</dbReference>
<dbReference type="SMART" id="SM00968">
    <property type="entry name" value="SMC_hinge"/>
    <property type="match status" value="1"/>
</dbReference>
<keyword evidence="16" id="KW-1185">Reference proteome</keyword>
<evidence type="ECO:0000313" key="15">
    <source>
        <dbReference type="EMBL" id="ESW98273.1"/>
    </source>
</evidence>
<evidence type="ECO:0000256" key="5">
    <source>
        <dbReference type="ARBA" id="ARBA00022776"/>
    </source>
</evidence>
<sequence length="1281" mass="145531">MDQNKGNRQMLGPRDLNQQGVEVVALKPEQPSQTLQQPLALVQSQYAQEQKPDLKEEFQPRLVIEELVLTNFKSYAGRQTVGPFNASFSAIVGPNGSGKSNVIDSLLFVFGFRATKMRQSKLSELIHNSEAFPDLSFCQVDILFKKVLDRYDENGELQTEYLSVPDLVVSRKAYRNNSSDYFINNKKCTYADMQALLRDQGIDLDHKRFLILQGEVESIAQMKPKAEGNSDDGLLEYLEDIIGTAKYKGTIESSIREIDDLNDICVQKAHRYEIVEKAKEDLEGGKENALKYLRKEKALADKKSLYLQYRLLKDKDLLEKKTAALESLKEKLAKEKEQTAQHNDEIDELTKHHHELSSEVKAIEKQVASLKSAHKKIEREKISMDEKIKHNENRKKKAVKALQSSSSQVRENEANIAELERSQKESQTQLEELNSALKKEQEQLEAIKYELSDKTKDLSASVEKLQQQLEPWKDKISAKQAEIDIKTSQLEMLKQKHQELLNETKEIEGKADEKLELVKAKEKQIQHLQKEQAHVSEQIQLGETEVGEASEKLKAMESEIRVLRDKLDDARSRVTSTKSRNRVLQALTHLKNSGRLQGFYGRLGDLGVIDDKYDVAVSTGGGSLDDMVVDSVETAQQCINYMRKNNLGFGKFIVLDKLRKFNLSKIPTPNNVPRLFDLITPCDPKFAPAFYSSMYNTLVARNLEEANKVAFGAKRWRVVTLDGKLVDVSGTLSGGGSRVFSGAMKLRSATTKGGEISEAELNAMVEDVQTKEDAFLKAQSAFNEMETALATFKDRLPEIEMEISKLRLEIDMDQQEAKEAKARAKEVSANKKAISDTEERITKEEKAIAKLEAEKQDLKDQSQGLEDQIAELQDKIMQVGGVKLKMQKSKVDSVLQKLEILNEKESNDSLQLTKLKNQVTRLNNQISENEAEIKEAEEAIDQIREVYDTSLAKFQASEKELQDLSAQMDELVEKCDEIKEELNFKQSKIADLRKGEIKLVTEIEKCEQSISQCDRNIKKITDEMGHAETRDLETLVGWMEDCDTKQRLLAPPPEYSSEDLKKVDSEALASEIEELEKQTESMTVDLDILQEYARRYKEFNERKADLNESVTKRDELKQACEDLKKRRLDEFMAGFNTISLTLKEMYQMITMGGNAELELVDSLDPFSEGILFSVMPPKKSWKNISNLSGGEKTLSSLALVFALHRYKPTPLYVMDEIDAALDFRNVSIVANYIKERTKNAQFIVISLRNNMFELAQQLVGIYKVSNMTKSISMQNRDILTA</sequence>
<dbReference type="PANTHER" id="PTHR18937:SF172">
    <property type="entry name" value="STRUCTURAL MAINTENANCE OF CHROMOSOMES PROTEIN"/>
    <property type="match status" value="1"/>
</dbReference>
<organism evidence="15 16">
    <name type="scientific">Ogataea parapolymorpha (strain ATCC 26012 / BCRC 20466 / JCM 22074 / NRRL Y-7560 / DL-1)</name>
    <name type="common">Yeast</name>
    <name type="synonym">Hansenula polymorpha</name>
    <dbReference type="NCBI Taxonomy" id="871575"/>
    <lineage>
        <taxon>Eukaryota</taxon>
        <taxon>Fungi</taxon>
        <taxon>Dikarya</taxon>
        <taxon>Ascomycota</taxon>
        <taxon>Saccharomycotina</taxon>
        <taxon>Pichiomycetes</taxon>
        <taxon>Pichiales</taxon>
        <taxon>Pichiaceae</taxon>
        <taxon>Ogataea</taxon>
    </lineage>
</organism>
<evidence type="ECO:0000256" key="11">
    <source>
        <dbReference type="PIRNR" id="PIRNR005719"/>
    </source>
</evidence>
<dbReference type="EMBL" id="AEOI02000008">
    <property type="protein sequence ID" value="ESW98273.1"/>
    <property type="molecule type" value="Genomic_DNA"/>
</dbReference>
<evidence type="ECO:0000256" key="3">
    <source>
        <dbReference type="ARBA" id="ARBA00022618"/>
    </source>
</evidence>
<gene>
    <name evidence="15" type="ORF">HPODL_03903</name>
</gene>
<dbReference type="Gene3D" id="1.10.287.1490">
    <property type="match status" value="1"/>
</dbReference>
<keyword evidence="4" id="KW-0547">Nucleotide-binding</keyword>
<accession>W1QEE1</accession>
<dbReference type="eggNOG" id="KOG0996">
    <property type="taxonomic scope" value="Eukaryota"/>
</dbReference>
<evidence type="ECO:0000256" key="9">
    <source>
        <dbReference type="ARBA" id="ARBA00023242"/>
    </source>
</evidence>
<keyword evidence="3" id="KW-0132">Cell division</keyword>
<evidence type="ECO:0000256" key="8">
    <source>
        <dbReference type="ARBA" id="ARBA00023067"/>
    </source>
</evidence>
<protein>
    <recommendedName>
        <fullName evidence="11">Structural maintenance of chromosomes protein</fullName>
    </recommendedName>
</protein>
<evidence type="ECO:0000256" key="7">
    <source>
        <dbReference type="ARBA" id="ARBA00023054"/>
    </source>
</evidence>
<dbReference type="RefSeq" id="XP_013934156.1">
    <property type="nucleotide sequence ID" value="XM_014078681.1"/>
</dbReference>
<dbReference type="InterPro" id="IPR027417">
    <property type="entry name" value="P-loop_NTPase"/>
</dbReference>
<dbReference type="GO" id="GO:0005524">
    <property type="term" value="F:ATP binding"/>
    <property type="evidence" value="ECO:0007669"/>
    <property type="project" value="UniProtKB-KW"/>
</dbReference>
<dbReference type="Gene3D" id="1.20.1060.20">
    <property type="match status" value="1"/>
</dbReference>
<dbReference type="SUPFAM" id="SSF57997">
    <property type="entry name" value="Tropomyosin"/>
    <property type="match status" value="1"/>
</dbReference>
<dbReference type="GO" id="GO:0003682">
    <property type="term" value="F:chromatin binding"/>
    <property type="evidence" value="ECO:0007669"/>
    <property type="project" value="EnsemblFungi"/>
</dbReference>
<dbReference type="PANTHER" id="PTHR18937">
    <property type="entry name" value="STRUCTURAL MAINTENANCE OF CHROMOSOMES SMC FAMILY MEMBER"/>
    <property type="match status" value="1"/>
</dbReference>
<evidence type="ECO:0000256" key="6">
    <source>
        <dbReference type="ARBA" id="ARBA00022840"/>
    </source>
</evidence>
<evidence type="ECO:0000256" key="12">
    <source>
        <dbReference type="SAM" id="Coils"/>
    </source>
</evidence>
<comment type="caution">
    <text evidence="15">The sequence shown here is derived from an EMBL/GenBank/DDBJ whole genome shotgun (WGS) entry which is preliminary data.</text>
</comment>
<proteinExistence type="inferred from homology"/>
<feature type="coiled-coil region" evidence="12">
    <location>
        <begin position="789"/>
        <end position="1023"/>
    </location>
</feature>
<dbReference type="PIRSF" id="PIRSF005719">
    <property type="entry name" value="SMC"/>
    <property type="match status" value="1"/>
</dbReference>
<dbReference type="HOGENOM" id="CLU_001042_4_1_1"/>
<comment type="similarity">
    <text evidence="2">Belongs to the SMC family. SMC4 subfamily.</text>
</comment>
<name>W1QEE1_OGAPD</name>
<dbReference type="GO" id="GO:0070550">
    <property type="term" value="P:rDNA chromatin condensation"/>
    <property type="evidence" value="ECO:0007669"/>
    <property type="project" value="EnsemblFungi"/>
</dbReference>
<dbReference type="GeneID" id="25773336"/>
<comment type="subcellular location">
    <subcellularLocation>
        <location evidence="1 11">Nucleus</location>
    </subcellularLocation>
</comment>
<dbReference type="Proteomes" id="UP000008673">
    <property type="component" value="Unassembled WGS sequence"/>
</dbReference>
<dbReference type="Gene3D" id="3.40.50.300">
    <property type="entry name" value="P-loop containing nucleotide triphosphate hydrolases"/>
    <property type="match status" value="2"/>
</dbReference>
<keyword evidence="10" id="KW-0131">Cell cycle</keyword>
<keyword evidence="7 12" id="KW-0175">Coiled coil</keyword>
<evidence type="ECO:0000259" key="14">
    <source>
        <dbReference type="SMART" id="SM00968"/>
    </source>
</evidence>
<dbReference type="Pfam" id="PF06470">
    <property type="entry name" value="SMC_hinge"/>
    <property type="match status" value="1"/>
</dbReference>
<dbReference type="OrthoDB" id="5575062at2759"/>
<evidence type="ECO:0000256" key="4">
    <source>
        <dbReference type="ARBA" id="ARBA00022741"/>
    </source>
</evidence>
<dbReference type="GO" id="GO:0051301">
    <property type="term" value="P:cell division"/>
    <property type="evidence" value="ECO:0007669"/>
    <property type="project" value="UniProtKB-KW"/>
</dbReference>
<reference evidence="15 16" key="1">
    <citation type="journal article" date="2013" name="BMC Genomics">
        <title>Genome sequence and analysis of methylotrophic yeast Hansenula polymorpha DL1.</title>
        <authorList>
            <person name="Ravin N.V."/>
            <person name="Eldarov M.A."/>
            <person name="Kadnikov V.V."/>
            <person name="Beletsky A.V."/>
            <person name="Schneider J."/>
            <person name="Mardanova E.S."/>
            <person name="Smekalova E.M."/>
            <person name="Zvereva M.I."/>
            <person name="Dontsova O.A."/>
            <person name="Mardanov A.V."/>
            <person name="Skryabin K.G."/>
        </authorList>
    </citation>
    <scope>NUCLEOTIDE SEQUENCE [LARGE SCALE GENOMIC DNA]</scope>
    <source>
        <strain evidence="16">ATCC 26012 / BCRC 20466 / JCM 22074 / NRRL Y-7560 / DL-1</strain>
    </source>
</reference>
<feature type="coiled-coil region" evidence="12">
    <location>
        <begin position="1065"/>
        <end position="1126"/>
    </location>
</feature>
<dbReference type="SUPFAM" id="SSF75553">
    <property type="entry name" value="Smc hinge domain"/>
    <property type="match status" value="1"/>
</dbReference>
<keyword evidence="5" id="KW-0498">Mitosis</keyword>